<organism evidence="1 2">
    <name type="scientific">Gigaspora rosea</name>
    <dbReference type="NCBI Taxonomy" id="44941"/>
    <lineage>
        <taxon>Eukaryota</taxon>
        <taxon>Fungi</taxon>
        <taxon>Fungi incertae sedis</taxon>
        <taxon>Mucoromycota</taxon>
        <taxon>Glomeromycotina</taxon>
        <taxon>Glomeromycetes</taxon>
        <taxon>Diversisporales</taxon>
        <taxon>Gigasporaceae</taxon>
        <taxon>Gigaspora</taxon>
    </lineage>
</organism>
<sequence>MAEWYNIECKKWCFLEAGEAKMSIDSHHAQVSHAIKRYVRLGFDLTAGEDIEKALDGLSGTSTAYLKPNQGSLAGYVCARDLPGFGEIKNFSMSKFTQTELIQPEPTRLIIDHFPKNNRNRILYLPLGWALKCNQKYGKKGSEKRLAKEVIAALTRFFMVGQRDPSDRYTTKDMLEELNEMAENSELIYEVIPSLKTIEN</sequence>
<dbReference type="OrthoDB" id="2441667at2759"/>
<comment type="caution">
    <text evidence="1">The sequence shown here is derived from an EMBL/GenBank/DDBJ whole genome shotgun (WGS) entry which is preliminary data.</text>
</comment>
<protein>
    <submittedName>
        <fullName evidence="1">Uncharacterized protein</fullName>
    </submittedName>
</protein>
<evidence type="ECO:0000313" key="1">
    <source>
        <dbReference type="EMBL" id="RIB21515.1"/>
    </source>
</evidence>
<name>A0A397VGB4_9GLOM</name>
<keyword evidence="2" id="KW-1185">Reference proteome</keyword>
<reference evidence="1 2" key="1">
    <citation type="submission" date="2018-06" db="EMBL/GenBank/DDBJ databases">
        <title>Comparative genomics reveals the genomic features of Rhizophagus irregularis, R. cerebriforme, R. diaphanum and Gigaspora rosea, and their symbiotic lifestyle signature.</title>
        <authorList>
            <person name="Morin E."/>
            <person name="San Clemente H."/>
            <person name="Chen E.C.H."/>
            <person name="De La Providencia I."/>
            <person name="Hainaut M."/>
            <person name="Kuo A."/>
            <person name="Kohler A."/>
            <person name="Murat C."/>
            <person name="Tang N."/>
            <person name="Roy S."/>
            <person name="Loubradou J."/>
            <person name="Henrissat B."/>
            <person name="Grigoriev I.V."/>
            <person name="Corradi N."/>
            <person name="Roux C."/>
            <person name="Martin F.M."/>
        </authorList>
    </citation>
    <scope>NUCLEOTIDE SEQUENCE [LARGE SCALE GENOMIC DNA]</scope>
    <source>
        <strain evidence="1 2">DAOM 194757</strain>
    </source>
</reference>
<gene>
    <name evidence="1" type="ORF">C2G38_2176369</name>
</gene>
<evidence type="ECO:0000313" key="2">
    <source>
        <dbReference type="Proteomes" id="UP000266673"/>
    </source>
</evidence>
<dbReference type="AlphaFoldDB" id="A0A397VGB4"/>
<dbReference type="EMBL" id="QKWP01000356">
    <property type="protein sequence ID" value="RIB21515.1"/>
    <property type="molecule type" value="Genomic_DNA"/>
</dbReference>
<proteinExistence type="predicted"/>
<accession>A0A397VGB4</accession>
<dbReference type="Proteomes" id="UP000266673">
    <property type="component" value="Unassembled WGS sequence"/>
</dbReference>